<dbReference type="Proteomes" id="UP000790377">
    <property type="component" value="Unassembled WGS sequence"/>
</dbReference>
<organism evidence="1 2">
    <name type="scientific">Hygrophoropsis aurantiaca</name>
    <dbReference type="NCBI Taxonomy" id="72124"/>
    <lineage>
        <taxon>Eukaryota</taxon>
        <taxon>Fungi</taxon>
        <taxon>Dikarya</taxon>
        <taxon>Basidiomycota</taxon>
        <taxon>Agaricomycotina</taxon>
        <taxon>Agaricomycetes</taxon>
        <taxon>Agaricomycetidae</taxon>
        <taxon>Boletales</taxon>
        <taxon>Coniophorineae</taxon>
        <taxon>Hygrophoropsidaceae</taxon>
        <taxon>Hygrophoropsis</taxon>
    </lineage>
</organism>
<evidence type="ECO:0000313" key="2">
    <source>
        <dbReference type="Proteomes" id="UP000790377"/>
    </source>
</evidence>
<proteinExistence type="predicted"/>
<gene>
    <name evidence="1" type="ORF">BJ138DRAFT_1131568</name>
</gene>
<comment type="caution">
    <text evidence="1">The sequence shown here is derived from an EMBL/GenBank/DDBJ whole genome shotgun (WGS) entry which is preliminary data.</text>
</comment>
<dbReference type="EMBL" id="MU269429">
    <property type="protein sequence ID" value="KAH7902886.1"/>
    <property type="molecule type" value="Genomic_DNA"/>
</dbReference>
<keyword evidence="2" id="KW-1185">Reference proteome</keyword>
<name>A0ACB7ZP02_9AGAM</name>
<evidence type="ECO:0000313" key="1">
    <source>
        <dbReference type="EMBL" id="KAH7902886.1"/>
    </source>
</evidence>
<sequence>MASSSYTTLQYLLDRANISDSVTSMSAFLDRRDFNGLAEKVFAKDEVTIDYTQLWEKEVYKITGAGQAEIWRTMTHFLTSCQHIITGIMFDDLPQPEGDVPAPQ</sequence>
<reference evidence="1" key="1">
    <citation type="journal article" date="2021" name="New Phytol.">
        <title>Evolutionary innovations through gain and loss of genes in the ectomycorrhizal Boletales.</title>
        <authorList>
            <person name="Wu G."/>
            <person name="Miyauchi S."/>
            <person name="Morin E."/>
            <person name="Kuo A."/>
            <person name="Drula E."/>
            <person name="Varga T."/>
            <person name="Kohler A."/>
            <person name="Feng B."/>
            <person name="Cao Y."/>
            <person name="Lipzen A."/>
            <person name="Daum C."/>
            <person name="Hundley H."/>
            <person name="Pangilinan J."/>
            <person name="Johnson J."/>
            <person name="Barry K."/>
            <person name="LaButti K."/>
            <person name="Ng V."/>
            <person name="Ahrendt S."/>
            <person name="Min B."/>
            <person name="Choi I.G."/>
            <person name="Park H."/>
            <person name="Plett J.M."/>
            <person name="Magnuson J."/>
            <person name="Spatafora J.W."/>
            <person name="Nagy L.G."/>
            <person name="Henrissat B."/>
            <person name="Grigoriev I.V."/>
            <person name="Yang Z.L."/>
            <person name="Xu J."/>
            <person name="Martin F.M."/>
        </authorList>
    </citation>
    <scope>NUCLEOTIDE SEQUENCE</scope>
    <source>
        <strain evidence="1">ATCC 28755</strain>
    </source>
</reference>
<protein>
    <submittedName>
        <fullName evidence="1">Uncharacterized protein</fullName>
    </submittedName>
</protein>
<accession>A0ACB7ZP02</accession>